<proteinExistence type="predicted"/>
<evidence type="ECO:0000256" key="1">
    <source>
        <dbReference type="SAM" id="MobiDB-lite"/>
    </source>
</evidence>
<feature type="compositionally biased region" description="Low complexity" evidence="1">
    <location>
        <begin position="255"/>
        <end position="265"/>
    </location>
</feature>
<feature type="transmembrane region" description="Helical" evidence="2">
    <location>
        <begin position="998"/>
        <end position="1017"/>
    </location>
</feature>
<evidence type="ECO:0000313" key="3">
    <source>
        <dbReference type="EMBL" id="PNW87066.1"/>
    </source>
</evidence>
<feature type="region of interest" description="Disordered" evidence="1">
    <location>
        <begin position="432"/>
        <end position="460"/>
    </location>
</feature>
<feature type="transmembrane region" description="Helical" evidence="2">
    <location>
        <begin position="926"/>
        <end position="945"/>
    </location>
</feature>
<dbReference type="PaxDb" id="3055-EDP07656"/>
<name>A0A2K3E2Q8_CHLRE</name>
<dbReference type="GO" id="GO:0004525">
    <property type="term" value="F:ribonuclease III activity"/>
    <property type="evidence" value="ECO:0000318"/>
    <property type="project" value="GO_Central"/>
</dbReference>
<feature type="region of interest" description="Disordered" evidence="1">
    <location>
        <begin position="242"/>
        <end position="279"/>
    </location>
</feature>
<dbReference type="GeneID" id="5725287"/>
<dbReference type="OrthoDB" id="545322at2759"/>
<feature type="region of interest" description="Disordered" evidence="1">
    <location>
        <begin position="337"/>
        <end position="363"/>
    </location>
</feature>
<keyword evidence="4" id="KW-1185">Reference proteome</keyword>
<keyword evidence="2" id="KW-0812">Transmembrane</keyword>
<dbReference type="Gramene" id="PNW87066">
    <property type="protein sequence ID" value="PNW87066"/>
    <property type="gene ID" value="CHLRE_02g107500v5"/>
</dbReference>
<feature type="compositionally biased region" description="Polar residues" evidence="1">
    <location>
        <begin position="244"/>
        <end position="254"/>
    </location>
</feature>
<feature type="compositionally biased region" description="Low complexity" evidence="1">
    <location>
        <begin position="432"/>
        <end position="447"/>
    </location>
</feature>
<dbReference type="AlphaFoldDB" id="A0A2K3E2Q8"/>
<keyword evidence="2" id="KW-1133">Transmembrane helix</keyword>
<dbReference type="EMBL" id="CM008963">
    <property type="protein sequence ID" value="PNW87066.1"/>
    <property type="molecule type" value="Genomic_DNA"/>
</dbReference>
<feature type="compositionally biased region" description="Low complexity" evidence="1">
    <location>
        <begin position="348"/>
        <end position="363"/>
    </location>
</feature>
<keyword evidence="2" id="KW-0472">Membrane</keyword>
<dbReference type="GO" id="GO:0010468">
    <property type="term" value="P:regulation of gene expression"/>
    <property type="evidence" value="ECO:0000318"/>
    <property type="project" value="GO_Central"/>
</dbReference>
<dbReference type="InParanoid" id="A0A2K3E2Q8"/>
<dbReference type="KEGG" id="cre:CHLRE_02g107500v5"/>
<dbReference type="GO" id="GO:0005634">
    <property type="term" value="C:nucleus"/>
    <property type="evidence" value="ECO:0000318"/>
    <property type="project" value="GO_Central"/>
</dbReference>
<evidence type="ECO:0000313" key="4">
    <source>
        <dbReference type="Proteomes" id="UP000006906"/>
    </source>
</evidence>
<accession>A0A2K3E2Q8</accession>
<sequence>MLSLLRSFPCDAPASERALFLVSRSPLVILETLGIRGEHAYWAIGMAFLLLRAASYFALPTPLYLSVAAPLLTYAARASPFISWCLAGPGGPGGMGLSATSGMVLFRINPVGDAFLALSIEPLFAPAELAFNAFTLAAVWALTSWHGAQFTHLGVALVPQLLLRLASITVIHTLARYRRGCGRVNTACAAAYGAVGAKEEGRSSDTVSASCVEDRNADMGRMEGLDGEATLKGLPELDGAGGSVSVSRLPSNQQAGASTAETSRTGGSGSRSRNADMCKAWPSTPEVSQVRHTYTAAAEVVADGDAARGHTCAGPCDTHAAAYSACANADVKANPFLPDRKPAHQLPDGRPQQQPQYPGLLLAGRPPSYRSVVRRRTMRIKLPFAEPEQLSPGFTERLQDVAAQQGVMLAGVYVRPGCIELLLDLEEWSTGSCTSDTSAATSAAGTDFLSSGGSDGAPATEHDRMALEQVLMALRLQLQLPAAAAPPQAVGQECDEQEEAAEQEEGLQSLRRLMREQPVQTDYVDLQATEAQAQLSGGPALPATVHSMEPRVAVAGVLPWPLTLNLRLLAPAASLVPELGAPTQALELELRAEALVRCRGEYLPAQLQGLERARGGSGDLGTGMAEMDAEVRVDTVAPPPAPGVLMVEVRCCGRLGTSAPFLLLRDAELLPDLQAAVAGLAPRPADLNALLLDVATWLQLTVDTAEDRRQGTTASAAASVAAAGCAAPGREALARLGAHLYEYASLHALPALAACVRRGSVATGLPLPALRGTGPESLQWAGELLQVSHQRQLQKMHPQEEELQGEGPRSEPPAQEPQPQKLVKHLDPASDPCTSASLGTSGSPPRTEADAGTGPSVHQPMARLLRQSLLRAVGCQRGPAAEEAAFAAYAAPLVFAHIYAIQAVEALSLLALLFRARHELLSAANLTSLCGCFAGTLACLCWPLLSRTAFVRLVNGLKVPRYLLYMLAKAMIGFLHFPAPPGIHAYQLGPAMLVMEGVLLPGSNLLPFSTAALITLAKWPLGVAMMLRSEATDHLPTAVWLCGRIVLLALATTAACHTQMRLSFELHRQRTAAAKAQAGLGQGAAGVPCGARRLECCKKDQ</sequence>
<evidence type="ECO:0000256" key="2">
    <source>
        <dbReference type="SAM" id="Phobius"/>
    </source>
</evidence>
<gene>
    <name evidence="3" type="ORF">CHLRE_02g107500v5</name>
</gene>
<protein>
    <submittedName>
        <fullName evidence="3">Uncharacterized protein</fullName>
    </submittedName>
</protein>
<feature type="region of interest" description="Disordered" evidence="1">
    <location>
        <begin position="789"/>
        <end position="857"/>
    </location>
</feature>
<reference evidence="3 4" key="1">
    <citation type="journal article" date="2007" name="Science">
        <title>The Chlamydomonas genome reveals the evolution of key animal and plant functions.</title>
        <authorList>
            <person name="Merchant S.S."/>
            <person name="Prochnik S.E."/>
            <person name="Vallon O."/>
            <person name="Harris E.H."/>
            <person name="Karpowicz S.J."/>
            <person name="Witman G.B."/>
            <person name="Terry A."/>
            <person name="Salamov A."/>
            <person name="Fritz-Laylin L.K."/>
            <person name="Marechal-Drouard L."/>
            <person name="Marshall W.F."/>
            <person name="Qu L.H."/>
            <person name="Nelson D.R."/>
            <person name="Sanderfoot A.A."/>
            <person name="Spalding M.H."/>
            <person name="Kapitonov V.V."/>
            <person name="Ren Q."/>
            <person name="Ferris P."/>
            <person name="Lindquist E."/>
            <person name="Shapiro H."/>
            <person name="Lucas S.M."/>
            <person name="Grimwood J."/>
            <person name="Schmutz J."/>
            <person name="Cardol P."/>
            <person name="Cerutti H."/>
            <person name="Chanfreau G."/>
            <person name="Chen C.L."/>
            <person name="Cognat V."/>
            <person name="Croft M.T."/>
            <person name="Dent R."/>
            <person name="Dutcher S."/>
            <person name="Fernandez E."/>
            <person name="Fukuzawa H."/>
            <person name="Gonzalez-Ballester D."/>
            <person name="Gonzalez-Halphen D."/>
            <person name="Hallmann A."/>
            <person name="Hanikenne M."/>
            <person name="Hippler M."/>
            <person name="Inwood W."/>
            <person name="Jabbari K."/>
            <person name="Kalanon M."/>
            <person name="Kuras R."/>
            <person name="Lefebvre P.A."/>
            <person name="Lemaire S.D."/>
            <person name="Lobanov A.V."/>
            <person name="Lohr M."/>
            <person name="Manuell A."/>
            <person name="Meier I."/>
            <person name="Mets L."/>
            <person name="Mittag M."/>
            <person name="Mittelmeier T."/>
            <person name="Moroney J.V."/>
            <person name="Moseley J."/>
            <person name="Napoli C."/>
            <person name="Nedelcu A.M."/>
            <person name="Niyogi K."/>
            <person name="Novoselov S.V."/>
            <person name="Paulsen I.T."/>
            <person name="Pazour G."/>
            <person name="Purton S."/>
            <person name="Ral J.P."/>
            <person name="Riano-Pachon D.M."/>
            <person name="Riekhof W."/>
            <person name="Rymarquis L."/>
            <person name="Schroda M."/>
            <person name="Stern D."/>
            <person name="Umen J."/>
            <person name="Willows R."/>
            <person name="Wilson N."/>
            <person name="Zimmer S.L."/>
            <person name="Allmer J."/>
            <person name="Balk J."/>
            <person name="Bisova K."/>
            <person name="Chen C.J."/>
            <person name="Elias M."/>
            <person name="Gendler K."/>
            <person name="Hauser C."/>
            <person name="Lamb M.R."/>
            <person name="Ledford H."/>
            <person name="Long J.C."/>
            <person name="Minagawa J."/>
            <person name="Page M.D."/>
            <person name="Pan J."/>
            <person name="Pootakham W."/>
            <person name="Roje S."/>
            <person name="Rose A."/>
            <person name="Stahlberg E."/>
            <person name="Terauchi A.M."/>
            <person name="Yang P."/>
            <person name="Ball S."/>
            <person name="Bowler C."/>
            <person name="Dieckmann C.L."/>
            <person name="Gladyshev V.N."/>
            <person name="Green P."/>
            <person name="Jorgensen R."/>
            <person name="Mayfield S."/>
            <person name="Mueller-Roeber B."/>
            <person name="Rajamani S."/>
            <person name="Sayre R.T."/>
            <person name="Brokstein P."/>
            <person name="Dubchak I."/>
            <person name="Goodstein D."/>
            <person name="Hornick L."/>
            <person name="Huang Y.W."/>
            <person name="Jhaveri J."/>
            <person name="Luo Y."/>
            <person name="Martinez D."/>
            <person name="Ngau W.C."/>
            <person name="Otillar B."/>
            <person name="Poliakov A."/>
            <person name="Porter A."/>
            <person name="Szajkowski L."/>
            <person name="Werner G."/>
            <person name="Zhou K."/>
            <person name="Grigoriev I.V."/>
            <person name="Rokhsar D.S."/>
            <person name="Grossman A.R."/>
        </authorList>
    </citation>
    <scope>NUCLEOTIDE SEQUENCE [LARGE SCALE GENOMIC DNA]</scope>
    <source>
        <strain evidence="4">CC-503</strain>
    </source>
</reference>
<dbReference type="GO" id="GO:0006396">
    <property type="term" value="P:RNA processing"/>
    <property type="evidence" value="ECO:0000318"/>
    <property type="project" value="GO_Central"/>
</dbReference>
<feature type="transmembrane region" description="Helical" evidence="2">
    <location>
        <begin position="965"/>
        <end position="986"/>
    </location>
</feature>
<dbReference type="Proteomes" id="UP000006906">
    <property type="component" value="Chromosome 2"/>
</dbReference>
<dbReference type="GO" id="GO:0003725">
    <property type="term" value="F:double-stranded RNA binding"/>
    <property type="evidence" value="ECO:0000318"/>
    <property type="project" value="GO_Central"/>
</dbReference>
<organism evidence="3 4">
    <name type="scientific">Chlamydomonas reinhardtii</name>
    <name type="common">Chlamydomonas smithii</name>
    <dbReference type="NCBI Taxonomy" id="3055"/>
    <lineage>
        <taxon>Eukaryota</taxon>
        <taxon>Viridiplantae</taxon>
        <taxon>Chlorophyta</taxon>
        <taxon>core chlorophytes</taxon>
        <taxon>Chlorophyceae</taxon>
        <taxon>CS clade</taxon>
        <taxon>Chlamydomonadales</taxon>
        <taxon>Chlamydomonadaceae</taxon>
        <taxon>Chlamydomonas</taxon>
    </lineage>
</organism>
<feature type="compositionally biased region" description="Polar residues" evidence="1">
    <location>
        <begin position="832"/>
        <end position="844"/>
    </location>
</feature>
<dbReference type="RefSeq" id="XP_001699960.2">
    <property type="nucleotide sequence ID" value="XM_001699908.2"/>
</dbReference>